<sequence length="253" mass="29522">MSYNELLNDQRWRTKRNQILVRDKHTCQRCGISPSSNFNATSFKLGTNFQTNFGIEYINEDSNTKIIRLVKNTGQEIICKTSLAEYQINLTTEYTILVNFAIKNFIKYPYNGATVNNLKDNIFISPGTNSALIKALEKHKSTLAIDLEGIWFVEKKNEEEFSKNSQALHVHHKCYRKNYEIWNQDDDDYVSLCNVCHQIVHINQLIPYYDEVGRIYQYMKPCPRCNGKRILECYKHVQNGICFQCKGEGVFMT</sequence>
<dbReference type="EMBL" id="CP017774">
    <property type="protein sequence ID" value="AOZ98829.1"/>
    <property type="molecule type" value="Genomic_DNA"/>
</dbReference>
<keyword evidence="2" id="KW-1185">Reference proteome</keyword>
<name>A0A1D9P8F0_9FLAO</name>
<gene>
    <name evidence="1" type="ORF">BIW12_04935</name>
</gene>
<evidence type="ECO:0000313" key="1">
    <source>
        <dbReference type="EMBL" id="AOZ98829.1"/>
    </source>
</evidence>
<dbReference type="STRING" id="1306519.BIW12_04935"/>
<dbReference type="Proteomes" id="UP000178198">
    <property type="component" value="Chromosome"/>
</dbReference>
<evidence type="ECO:0000313" key="2">
    <source>
        <dbReference type="Proteomes" id="UP000178198"/>
    </source>
</evidence>
<proteinExistence type="predicted"/>
<protein>
    <submittedName>
        <fullName evidence="1">Uncharacterized protein</fullName>
    </submittedName>
</protein>
<dbReference type="KEGG" id="fcm:BIW12_04935"/>
<dbReference type="RefSeq" id="WP_071184077.1">
    <property type="nucleotide sequence ID" value="NZ_CP017774.1"/>
</dbReference>
<accession>A0A1D9P8F0</accession>
<reference evidence="1 2" key="1">
    <citation type="submission" date="2016-10" db="EMBL/GenBank/DDBJ databases">
        <title>Complete Genome Sequence of Flavobacterium sp. PK15.</title>
        <authorList>
            <person name="Ekwe A."/>
            <person name="Kim S.B."/>
        </authorList>
    </citation>
    <scope>NUCLEOTIDE SEQUENCE [LARGE SCALE GENOMIC DNA]</scope>
    <source>
        <strain evidence="1 2">PK15</strain>
    </source>
</reference>
<dbReference type="OrthoDB" id="6624755at2"/>
<dbReference type="AlphaFoldDB" id="A0A1D9P8F0"/>
<organism evidence="1 2">
    <name type="scientific">Flavobacterium commune</name>
    <dbReference type="NCBI Taxonomy" id="1306519"/>
    <lineage>
        <taxon>Bacteria</taxon>
        <taxon>Pseudomonadati</taxon>
        <taxon>Bacteroidota</taxon>
        <taxon>Flavobacteriia</taxon>
        <taxon>Flavobacteriales</taxon>
        <taxon>Flavobacteriaceae</taxon>
        <taxon>Flavobacterium</taxon>
    </lineage>
</organism>